<organism evidence="7 8">
    <name type="scientific">Lapillicoccus jejuensis</name>
    <dbReference type="NCBI Taxonomy" id="402171"/>
    <lineage>
        <taxon>Bacteria</taxon>
        <taxon>Bacillati</taxon>
        <taxon>Actinomycetota</taxon>
        <taxon>Actinomycetes</taxon>
        <taxon>Micrococcales</taxon>
        <taxon>Intrasporangiaceae</taxon>
        <taxon>Lapillicoccus</taxon>
    </lineage>
</organism>
<feature type="modified residue" description="4-aspartylphosphate" evidence="3">
    <location>
        <position position="79"/>
    </location>
</feature>
<dbReference type="CDD" id="cd17535">
    <property type="entry name" value="REC_NarL-like"/>
    <property type="match status" value="1"/>
</dbReference>
<evidence type="ECO:0000259" key="5">
    <source>
        <dbReference type="PROSITE" id="PS50043"/>
    </source>
</evidence>
<sequence>MATLVPRSVRPSEPPPGRRPGELRPVVDIVLVDDHAIVRQGLRSILEREDDLRVVGEAATVPETMAVVARTRPRVVVLDLKLSTSSDAEGLQLCQTLSSTHPEVSVLVFTTFLDEQLVLQAVRAGARGYVVKDVDTTGLVRAIRDVSRGESAFDARSASAMVRGLNAPPQPSVSQLTSREAEVLRLLARGLSNRDIGQRLYISETTAKFHVGNILRKLGVSRRAEAVYAASKMGVI</sequence>
<dbReference type="SUPFAM" id="SSF46894">
    <property type="entry name" value="C-terminal effector domain of the bipartite response regulators"/>
    <property type="match status" value="1"/>
</dbReference>
<dbReference type="PANTHER" id="PTHR43214">
    <property type="entry name" value="TWO-COMPONENT RESPONSE REGULATOR"/>
    <property type="match status" value="1"/>
</dbReference>
<reference evidence="7 8" key="1">
    <citation type="submission" date="2019-06" db="EMBL/GenBank/DDBJ databases">
        <title>Sequencing the genomes of 1000 actinobacteria strains.</title>
        <authorList>
            <person name="Klenk H.-P."/>
        </authorList>
    </citation>
    <scope>NUCLEOTIDE SEQUENCE [LARGE SCALE GENOMIC DNA]</scope>
    <source>
        <strain evidence="7 8">DSM 18607</strain>
    </source>
</reference>
<dbReference type="Pfam" id="PF00072">
    <property type="entry name" value="Response_reg"/>
    <property type="match status" value="1"/>
</dbReference>
<dbReference type="InterPro" id="IPR000792">
    <property type="entry name" value="Tscrpt_reg_LuxR_C"/>
</dbReference>
<feature type="region of interest" description="Disordered" evidence="4">
    <location>
        <begin position="1"/>
        <end position="21"/>
    </location>
</feature>
<accession>A0A542E3K9</accession>
<dbReference type="SUPFAM" id="SSF52172">
    <property type="entry name" value="CheY-like"/>
    <property type="match status" value="1"/>
</dbReference>
<keyword evidence="1 3" id="KW-0597">Phosphoprotein</keyword>
<dbReference type="InterPro" id="IPR001789">
    <property type="entry name" value="Sig_transdc_resp-reg_receiver"/>
</dbReference>
<evidence type="ECO:0000259" key="6">
    <source>
        <dbReference type="PROSITE" id="PS50110"/>
    </source>
</evidence>
<dbReference type="RefSeq" id="WP_141849163.1">
    <property type="nucleotide sequence ID" value="NZ_BAAAPR010000007.1"/>
</dbReference>
<dbReference type="Pfam" id="PF00196">
    <property type="entry name" value="GerE"/>
    <property type="match status" value="1"/>
</dbReference>
<dbReference type="CDD" id="cd06170">
    <property type="entry name" value="LuxR_C_like"/>
    <property type="match status" value="1"/>
</dbReference>
<feature type="domain" description="Response regulatory" evidence="6">
    <location>
        <begin position="28"/>
        <end position="147"/>
    </location>
</feature>
<dbReference type="EMBL" id="VFMN01000001">
    <property type="protein sequence ID" value="TQJ09866.1"/>
    <property type="molecule type" value="Genomic_DNA"/>
</dbReference>
<dbReference type="NCBIfam" id="NF047785">
    <property type="entry name" value="respo_reg_MadR"/>
    <property type="match status" value="1"/>
</dbReference>
<dbReference type="PROSITE" id="PS50110">
    <property type="entry name" value="RESPONSE_REGULATORY"/>
    <property type="match status" value="1"/>
</dbReference>
<evidence type="ECO:0000313" key="7">
    <source>
        <dbReference type="EMBL" id="TQJ09866.1"/>
    </source>
</evidence>
<dbReference type="InterPro" id="IPR058245">
    <property type="entry name" value="NreC/VraR/RcsB-like_REC"/>
</dbReference>
<proteinExistence type="predicted"/>
<dbReference type="GO" id="GO:0000160">
    <property type="term" value="P:phosphorelay signal transduction system"/>
    <property type="evidence" value="ECO:0007669"/>
    <property type="project" value="InterPro"/>
</dbReference>
<dbReference type="Proteomes" id="UP000317893">
    <property type="component" value="Unassembled WGS sequence"/>
</dbReference>
<evidence type="ECO:0000256" key="1">
    <source>
        <dbReference type="ARBA" id="ARBA00022553"/>
    </source>
</evidence>
<dbReference type="Gene3D" id="3.40.50.2300">
    <property type="match status" value="1"/>
</dbReference>
<dbReference type="OrthoDB" id="9808843at2"/>
<dbReference type="InterPro" id="IPR016032">
    <property type="entry name" value="Sig_transdc_resp-reg_C-effctor"/>
</dbReference>
<feature type="compositionally biased region" description="Low complexity" evidence="4">
    <location>
        <begin position="1"/>
        <end position="11"/>
    </location>
</feature>
<dbReference type="SMART" id="SM00421">
    <property type="entry name" value="HTH_LUXR"/>
    <property type="match status" value="1"/>
</dbReference>
<evidence type="ECO:0000256" key="2">
    <source>
        <dbReference type="ARBA" id="ARBA00023125"/>
    </source>
</evidence>
<evidence type="ECO:0000256" key="4">
    <source>
        <dbReference type="SAM" id="MobiDB-lite"/>
    </source>
</evidence>
<dbReference type="SMART" id="SM00448">
    <property type="entry name" value="REC"/>
    <property type="match status" value="1"/>
</dbReference>
<dbReference type="InterPro" id="IPR039420">
    <property type="entry name" value="WalR-like"/>
</dbReference>
<keyword evidence="2" id="KW-0238">DNA-binding</keyword>
<gene>
    <name evidence="7" type="ORF">FB458_2982</name>
</gene>
<dbReference type="PRINTS" id="PR00038">
    <property type="entry name" value="HTHLUXR"/>
</dbReference>
<evidence type="ECO:0000313" key="8">
    <source>
        <dbReference type="Proteomes" id="UP000317893"/>
    </source>
</evidence>
<comment type="caution">
    <text evidence="7">The sequence shown here is derived from an EMBL/GenBank/DDBJ whole genome shotgun (WGS) entry which is preliminary data.</text>
</comment>
<evidence type="ECO:0000256" key="3">
    <source>
        <dbReference type="PROSITE-ProRule" id="PRU00169"/>
    </source>
</evidence>
<dbReference type="AlphaFoldDB" id="A0A542E3K9"/>
<keyword evidence="8" id="KW-1185">Reference proteome</keyword>
<feature type="domain" description="HTH luxR-type" evidence="5">
    <location>
        <begin position="169"/>
        <end position="234"/>
    </location>
</feature>
<dbReference type="GO" id="GO:0006355">
    <property type="term" value="P:regulation of DNA-templated transcription"/>
    <property type="evidence" value="ECO:0007669"/>
    <property type="project" value="InterPro"/>
</dbReference>
<name>A0A542E3K9_9MICO</name>
<dbReference type="PROSITE" id="PS50043">
    <property type="entry name" value="HTH_LUXR_2"/>
    <property type="match status" value="1"/>
</dbReference>
<protein>
    <submittedName>
        <fullName evidence="7">LuxR family two component transcriptional regulator</fullName>
    </submittedName>
</protein>
<dbReference type="InterPro" id="IPR011006">
    <property type="entry name" value="CheY-like_superfamily"/>
</dbReference>
<dbReference type="GO" id="GO:0003677">
    <property type="term" value="F:DNA binding"/>
    <property type="evidence" value="ECO:0007669"/>
    <property type="project" value="UniProtKB-KW"/>
</dbReference>